<keyword evidence="1" id="KW-1133">Transmembrane helix</keyword>
<evidence type="ECO:0000313" key="3">
    <source>
        <dbReference type="Proteomes" id="UP000528457"/>
    </source>
</evidence>
<keyword evidence="2" id="KW-0012">Acyltransferase</keyword>
<organism evidence="2 3">
    <name type="scientific">Pseudoteredinibacter isoporae</name>
    <dbReference type="NCBI Taxonomy" id="570281"/>
    <lineage>
        <taxon>Bacteria</taxon>
        <taxon>Pseudomonadati</taxon>
        <taxon>Pseudomonadota</taxon>
        <taxon>Gammaproteobacteria</taxon>
        <taxon>Cellvibrionales</taxon>
        <taxon>Cellvibrionaceae</taxon>
        <taxon>Pseudoteredinibacter</taxon>
    </lineage>
</organism>
<evidence type="ECO:0000256" key="1">
    <source>
        <dbReference type="SAM" id="Phobius"/>
    </source>
</evidence>
<comment type="caution">
    <text evidence="2">The sequence shown here is derived from an EMBL/GenBank/DDBJ whole genome shotgun (WGS) entry which is preliminary data.</text>
</comment>
<name>A0A7X0MYE4_9GAMM</name>
<dbReference type="AlphaFoldDB" id="A0A7X0MYE4"/>
<protein>
    <submittedName>
        <fullName evidence="2">Lauroyl/myristoyl acyltransferase</fullName>
    </submittedName>
</protein>
<feature type="transmembrane region" description="Helical" evidence="1">
    <location>
        <begin position="20"/>
        <end position="49"/>
    </location>
</feature>
<evidence type="ECO:0000313" key="2">
    <source>
        <dbReference type="EMBL" id="MBB6521927.1"/>
    </source>
</evidence>
<dbReference type="EMBL" id="JACHHT010000002">
    <property type="protein sequence ID" value="MBB6521927.1"/>
    <property type="molecule type" value="Genomic_DNA"/>
</dbReference>
<keyword evidence="3" id="KW-1185">Reference proteome</keyword>
<dbReference type="Proteomes" id="UP000528457">
    <property type="component" value="Unassembled WGS sequence"/>
</dbReference>
<dbReference type="GO" id="GO:0016746">
    <property type="term" value="F:acyltransferase activity"/>
    <property type="evidence" value="ECO:0007669"/>
    <property type="project" value="UniProtKB-KW"/>
</dbReference>
<proteinExistence type="predicted"/>
<sequence length="62" mass="6530">MNNRSELGCSDSLSDMQTAFGYLFLMLLVAFPEPLVAFGMASLATVMLASVKGAVSSLLPTN</sequence>
<keyword evidence="1" id="KW-0812">Transmembrane</keyword>
<keyword evidence="2" id="KW-0808">Transferase</keyword>
<keyword evidence="1" id="KW-0472">Membrane</keyword>
<dbReference type="InParanoid" id="A0A7X0MYE4"/>
<reference evidence="2 3" key="1">
    <citation type="submission" date="2020-08" db="EMBL/GenBank/DDBJ databases">
        <title>Genomic Encyclopedia of Type Strains, Phase IV (KMG-IV): sequencing the most valuable type-strain genomes for metagenomic binning, comparative biology and taxonomic classification.</title>
        <authorList>
            <person name="Goeker M."/>
        </authorList>
    </citation>
    <scope>NUCLEOTIDE SEQUENCE [LARGE SCALE GENOMIC DNA]</scope>
    <source>
        <strain evidence="2 3">DSM 22368</strain>
    </source>
</reference>
<gene>
    <name evidence="2" type="ORF">HNR48_002212</name>
</gene>
<accession>A0A7X0MYE4</accession>